<dbReference type="OrthoDB" id="9805576at2"/>
<evidence type="ECO:0000256" key="2">
    <source>
        <dbReference type="ARBA" id="ARBA00022679"/>
    </source>
</evidence>
<comment type="similarity">
    <text evidence="1">Belongs to the FGGY kinase family.</text>
</comment>
<dbReference type="Pfam" id="PF00370">
    <property type="entry name" value="FGGY_N"/>
    <property type="match status" value="1"/>
</dbReference>
<dbReference type="GO" id="GO:0019321">
    <property type="term" value="P:pentose metabolic process"/>
    <property type="evidence" value="ECO:0007669"/>
    <property type="project" value="TreeGrafter"/>
</dbReference>
<dbReference type="Gene3D" id="3.30.420.40">
    <property type="match status" value="1"/>
</dbReference>
<dbReference type="PANTHER" id="PTHR43435:SF4">
    <property type="entry name" value="FGGY CARBOHYDRATE KINASE DOMAIN-CONTAINING PROTEIN"/>
    <property type="match status" value="1"/>
</dbReference>
<dbReference type="PIRSF" id="PIRSF000538">
    <property type="entry name" value="GlpK"/>
    <property type="match status" value="1"/>
</dbReference>
<dbReference type="InterPro" id="IPR018485">
    <property type="entry name" value="FGGY_C"/>
</dbReference>
<keyword evidence="2" id="KW-0808">Transferase</keyword>
<dbReference type="NCBIfam" id="TIGR01315">
    <property type="entry name" value="5C_CHO_kinase"/>
    <property type="match status" value="1"/>
</dbReference>
<evidence type="ECO:0000259" key="5">
    <source>
        <dbReference type="Pfam" id="PF02782"/>
    </source>
</evidence>
<keyword evidence="7" id="KW-1185">Reference proteome</keyword>
<dbReference type="RefSeq" id="WP_106267140.1">
    <property type="nucleotide sequence ID" value="NZ_PVTQ01000014.1"/>
</dbReference>
<evidence type="ECO:0000256" key="1">
    <source>
        <dbReference type="ARBA" id="ARBA00009156"/>
    </source>
</evidence>
<dbReference type="Pfam" id="PF02782">
    <property type="entry name" value="FGGY_C"/>
    <property type="match status" value="1"/>
</dbReference>
<proteinExistence type="inferred from homology"/>
<reference evidence="6 7" key="1">
    <citation type="submission" date="2018-03" db="EMBL/GenBank/DDBJ databases">
        <title>Genomic Encyclopedia of Archaeal and Bacterial Type Strains, Phase II (KMG-II): from individual species to whole genera.</title>
        <authorList>
            <person name="Goeker M."/>
        </authorList>
    </citation>
    <scope>NUCLEOTIDE SEQUENCE [LARGE SCALE GENOMIC DNA]</scope>
    <source>
        <strain evidence="6 7">DSM 100212</strain>
    </source>
</reference>
<dbReference type="SUPFAM" id="SSF53067">
    <property type="entry name" value="Actin-like ATPase domain"/>
    <property type="match status" value="2"/>
</dbReference>
<dbReference type="EMBL" id="PVTQ01000014">
    <property type="protein sequence ID" value="PRY85793.1"/>
    <property type="molecule type" value="Genomic_DNA"/>
</dbReference>
<sequence length="524" mass="56294">MDGFLCAVDVGTTSARAAIFSPSGQMLAKHIQPIALYLMDEGQAEHTSDNIWQSVCAAVRAVLTDIDPDKVVAIGFDATCSLVLRDGEDNPLPLGPDGRDTILWFDHRAKAEATLISATGHDLLQYAGETLSPEMQLPKLLWLKRQRPDLWAQLGAAYDLSDYLTYRATGSNARSICTLTAKWNYLAHETRWSHDFHTTIGLSDLYERANLPEAATPLSAPAGVMTEQAAAELGLPAGCVVAHGMIDAFAGCLGAIGANAHADEGHDLALIAGTSTCVMSMTSAQWKAKGVWGPYHSVLLPDMWVNEGGQSATGALLDFILRTFSPNRSESPENHAMVEKRLKVLLAEKGPQLASEINILPDVNGNRSPLADPAARGVFSGLTLDTTFDGMCKIYWRTAVALAMGLRQIVEHMRANGPAIERLHVTGGHVRSTLLMQLYADATGCPVHVAADGDAVLLGTAIVAATVGGMHVDLASAAMAMQRDTVIYEPDPARRAAYDIDYKVFLAMQEHRDALRALRQTSGD</sequence>
<dbReference type="InterPro" id="IPR006003">
    <property type="entry name" value="FGGY_RbtK-like"/>
</dbReference>
<dbReference type="GO" id="GO:0019150">
    <property type="term" value="F:D-ribulokinase activity"/>
    <property type="evidence" value="ECO:0007669"/>
    <property type="project" value="TreeGrafter"/>
</dbReference>
<gene>
    <name evidence="6" type="ORF">CLV74_11415</name>
</gene>
<dbReference type="InterPro" id="IPR018484">
    <property type="entry name" value="FGGY_N"/>
</dbReference>
<evidence type="ECO:0000259" key="4">
    <source>
        <dbReference type="Pfam" id="PF00370"/>
    </source>
</evidence>
<dbReference type="InterPro" id="IPR000577">
    <property type="entry name" value="Carb_kinase_FGGY"/>
</dbReference>
<name>A0A2T0WGF7_9RHOB</name>
<feature type="domain" description="Carbohydrate kinase FGGY C-terminal" evidence="5">
    <location>
        <begin position="268"/>
        <end position="465"/>
    </location>
</feature>
<evidence type="ECO:0000313" key="6">
    <source>
        <dbReference type="EMBL" id="PRY85793.1"/>
    </source>
</evidence>
<protein>
    <submittedName>
        <fullName evidence="6">FGGY-family pentulose kinase</fullName>
    </submittedName>
</protein>
<dbReference type="CDD" id="cd07782">
    <property type="entry name" value="ASKHA_NBD_FGGY_D-RBK"/>
    <property type="match status" value="1"/>
</dbReference>
<dbReference type="PANTHER" id="PTHR43435">
    <property type="entry name" value="RIBULOKINASE"/>
    <property type="match status" value="1"/>
</dbReference>
<comment type="caution">
    <text evidence="6">The sequence shown here is derived from an EMBL/GenBank/DDBJ whole genome shotgun (WGS) entry which is preliminary data.</text>
</comment>
<dbReference type="InterPro" id="IPR043129">
    <property type="entry name" value="ATPase_NBD"/>
</dbReference>
<dbReference type="Gene3D" id="1.20.58.2240">
    <property type="match status" value="1"/>
</dbReference>
<dbReference type="GO" id="GO:0005737">
    <property type="term" value="C:cytoplasm"/>
    <property type="evidence" value="ECO:0007669"/>
    <property type="project" value="TreeGrafter"/>
</dbReference>
<dbReference type="Proteomes" id="UP000238392">
    <property type="component" value="Unassembled WGS sequence"/>
</dbReference>
<dbReference type="AlphaFoldDB" id="A0A2T0WGF7"/>
<organism evidence="6 7">
    <name type="scientific">Donghicola tyrosinivorans</name>
    <dbReference type="NCBI Taxonomy" id="1652492"/>
    <lineage>
        <taxon>Bacteria</taxon>
        <taxon>Pseudomonadati</taxon>
        <taxon>Pseudomonadota</taxon>
        <taxon>Alphaproteobacteria</taxon>
        <taxon>Rhodobacterales</taxon>
        <taxon>Roseobacteraceae</taxon>
        <taxon>Donghicola</taxon>
    </lineage>
</organism>
<accession>A0A2T0WGF7</accession>
<evidence type="ECO:0000313" key="7">
    <source>
        <dbReference type="Proteomes" id="UP000238392"/>
    </source>
</evidence>
<feature type="domain" description="Carbohydrate kinase FGGY N-terminal" evidence="4">
    <location>
        <begin position="6"/>
        <end position="254"/>
    </location>
</feature>
<keyword evidence="3 6" id="KW-0418">Kinase</keyword>
<evidence type="ECO:0000256" key="3">
    <source>
        <dbReference type="ARBA" id="ARBA00022777"/>
    </source>
</evidence>